<reference evidence="2 3" key="1">
    <citation type="submission" date="2016-10" db="EMBL/GenBank/DDBJ databases">
        <authorList>
            <person name="de Groot N.N."/>
        </authorList>
    </citation>
    <scope>NUCLEOTIDE SEQUENCE [LARGE SCALE GENOMIC DNA]</scope>
    <source>
        <strain evidence="2 3">CPCC 100156</strain>
    </source>
</reference>
<accession>A0A1G7ECZ6</accession>
<protein>
    <submittedName>
        <fullName evidence="2">Uncharacterized protein</fullName>
    </submittedName>
</protein>
<name>A0A1G7ECZ6_9PROT</name>
<dbReference type="EMBL" id="FMZX01000071">
    <property type="protein sequence ID" value="SDE61574.1"/>
    <property type="molecule type" value="Genomic_DNA"/>
</dbReference>
<evidence type="ECO:0000313" key="2">
    <source>
        <dbReference type="EMBL" id="SDE61574.1"/>
    </source>
</evidence>
<feature type="compositionally biased region" description="Basic and acidic residues" evidence="1">
    <location>
        <begin position="41"/>
        <end position="70"/>
    </location>
</feature>
<dbReference type="Proteomes" id="UP000198925">
    <property type="component" value="Unassembled WGS sequence"/>
</dbReference>
<sequence>MQRHGSAAPASAIRCSRSSPVSVRPHARQGPSVQQVEGFAEEARRQSRAVAEADARREDDVMGRIEAVRD</sequence>
<evidence type="ECO:0000313" key="3">
    <source>
        <dbReference type="Proteomes" id="UP000198925"/>
    </source>
</evidence>
<dbReference type="AlphaFoldDB" id="A0A1G7ECZ6"/>
<evidence type="ECO:0000256" key="1">
    <source>
        <dbReference type="SAM" id="MobiDB-lite"/>
    </source>
</evidence>
<keyword evidence="3" id="KW-1185">Reference proteome</keyword>
<proteinExistence type="predicted"/>
<gene>
    <name evidence="2" type="ORF">SAMN04487779_10717</name>
</gene>
<feature type="region of interest" description="Disordered" evidence="1">
    <location>
        <begin position="1"/>
        <end position="70"/>
    </location>
</feature>
<organism evidence="2 3">
    <name type="scientific">Belnapia rosea</name>
    <dbReference type="NCBI Taxonomy" id="938405"/>
    <lineage>
        <taxon>Bacteria</taxon>
        <taxon>Pseudomonadati</taxon>
        <taxon>Pseudomonadota</taxon>
        <taxon>Alphaproteobacteria</taxon>
        <taxon>Acetobacterales</taxon>
        <taxon>Roseomonadaceae</taxon>
        <taxon>Belnapia</taxon>
    </lineage>
</organism>
<dbReference type="RefSeq" id="WP_143018383.1">
    <property type="nucleotide sequence ID" value="NZ_FMZX01000071.1"/>
</dbReference>